<dbReference type="GO" id="GO:0019877">
    <property type="term" value="P:diaminopimelate biosynthetic process"/>
    <property type="evidence" value="ECO:0007669"/>
    <property type="project" value="UniProtKB-ARBA"/>
</dbReference>
<dbReference type="PIRSF" id="PIRSF005962">
    <property type="entry name" value="Pept_M20D_amidohydro"/>
    <property type="match status" value="1"/>
</dbReference>
<feature type="binding site" evidence="2">
    <location>
        <position position="106"/>
    </location>
    <ligand>
        <name>Mn(2+)</name>
        <dbReference type="ChEBI" id="CHEBI:29035"/>
        <label>2</label>
    </ligand>
</feature>
<name>A0A1I1VB89_9BURK</name>
<dbReference type="SUPFAM" id="SSF53187">
    <property type="entry name" value="Zn-dependent exopeptidases"/>
    <property type="match status" value="1"/>
</dbReference>
<dbReference type="InterPro" id="IPR002933">
    <property type="entry name" value="Peptidase_M20"/>
</dbReference>
<dbReference type="Pfam" id="PF01546">
    <property type="entry name" value="Peptidase_M20"/>
    <property type="match status" value="1"/>
</dbReference>
<dbReference type="OrthoDB" id="8875216at2"/>
<evidence type="ECO:0000313" key="5">
    <source>
        <dbReference type="Proteomes" id="UP000199517"/>
    </source>
</evidence>
<dbReference type="FunFam" id="3.30.70.360:FF:000001">
    <property type="entry name" value="N-acetyldiaminopimelate deacetylase"/>
    <property type="match status" value="1"/>
</dbReference>
<dbReference type="Gene3D" id="3.40.630.10">
    <property type="entry name" value="Zn peptidases"/>
    <property type="match status" value="1"/>
</dbReference>
<dbReference type="InterPro" id="IPR017439">
    <property type="entry name" value="Amidohydrolase"/>
</dbReference>
<evidence type="ECO:0000256" key="1">
    <source>
        <dbReference type="ARBA" id="ARBA00022801"/>
    </source>
</evidence>
<dbReference type="PANTHER" id="PTHR11014:SF63">
    <property type="entry name" value="METALLOPEPTIDASE, PUTATIVE (AFU_ORTHOLOGUE AFUA_6G09600)-RELATED"/>
    <property type="match status" value="1"/>
</dbReference>
<keyword evidence="5" id="KW-1185">Reference proteome</keyword>
<dbReference type="EMBL" id="FOMQ01000006">
    <property type="protein sequence ID" value="SFD80361.1"/>
    <property type="molecule type" value="Genomic_DNA"/>
</dbReference>
<evidence type="ECO:0000313" key="4">
    <source>
        <dbReference type="EMBL" id="SFD80361.1"/>
    </source>
</evidence>
<evidence type="ECO:0000259" key="3">
    <source>
        <dbReference type="Pfam" id="PF07687"/>
    </source>
</evidence>
<protein>
    <submittedName>
        <fullName evidence="4">Hippurate hydrolase</fullName>
    </submittedName>
</protein>
<dbReference type="GO" id="GO:0050118">
    <property type="term" value="F:N-acetyldiaminopimelate deacetylase activity"/>
    <property type="evidence" value="ECO:0007669"/>
    <property type="project" value="UniProtKB-ARBA"/>
</dbReference>
<dbReference type="NCBIfam" id="TIGR01891">
    <property type="entry name" value="amidohydrolases"/>
    <property type="match status" value="1"/>
</dbReference>
<sequence length="404" mass="43167">MKLIDSIVTEAAGIAAVRRDIHAHPELCFEEVRTADVVAAKLAEWGIPVHRGLGKTGVVGIVHGRDGGASGRAVGLRADMDALPITEFNTFAHASTHPGKMHACGHDGHTAMLLGAAQHFARHRDFDGTVYLIFQPAEEGGGGARVMIEDGLFTQFPVEAVFGMHNWPGMKAGQFAVSAGPVMASSNEFKIVIRGKGSHAAMPHMGIDPVPVACQMVQAFQNIISRNKKPVDAGVISVTMIHTGEATNVVPDSCELQGTVRTFTIEVLDMIERRMKQVAEHTCAANEATCEFEFVRNYPPTVNSPAEAAFARKVMQGIVGEANVVPQEPTMGAEDFAFMLQAKPGAYCFIANGDGDHRAIGHGGGPCTLHNPSYDFNDDLLPLGATYWVELAQQWLAAPRPAAA</sequence>
<dbReference type="Proteomes" id="UP000199517">
    <property type="component" value="Unassembled WGS sequence"/>
</dbReference>
<feature type="binding site" evidence="2">
    <location>
        <position position="139"/>
    </location>
    <ligand>
        <name>Mn(2+)</name>
        <dbReference type="ChEBI" id="CHEBI:29035"/>
        <label>2</label>
    </ligand>
</feature>
<dbReference type="Gene3D" id="3.30.70.360">
    <property type="match status" value="1"/>
</dbReference>
<dbReference type="Pfam" id="PF07687">
    <property type="entry name" value="M20_dimer"/>
    <property type="match status" value="1"/>
</dbReference>
<feature type="domain" description="Peptidase M20 dimerisation" evidence="3">
    <location>
        <begin position="188"/>
        <end position="284"/>
    </location>
</feature>
<accession>A0A1I1VB89</accession>
<dbReference type="AlphaFoldDB" id="A0A1I1VB89"/>
<evidence type="ECO:0000256" key="2">
    <source>
        <dbReference type="PIRSR" id="PIRSR005962-1"/>
    </source>
</evidence>
<dbReference type="SUPFAM" id="SSF55031">
    <property type="entry name" value="Bacterial exopeptidase dimerisation domain"/>
    <property type="match status" value="1"/>
</dbReference>
<dbReference type="STRING" id="32040.SAMN04489710_106189"/>
<comment type="cofactor">
    <cofactor evidence="2">
        <name>Mn(2+)</name>
        <dbReference type="ChEBI" id="CHEBI:29035"/>
    </cofactor>
    <text evidence="2">The Mn(2+) ion enhances activity.</text>
</comment>
<dbReference type="InterPro" id="IPR036264">
    <property type="entry name" value="Bact_exopeptidase_dim_dom"/>
</dbReference>
<dbReference type="CDD" id="cd05666">
    <property type="entry name" value="M20_Acy1-like"/>
    <property type="match status" value="1"/>
</dbReference>
<gene>
    <name evidence="4" type="ORF">SAMN04489710_106189</name>
</gene>
<keyword evidence="2" id="KW-0464">Manganese</keyword>
<feature type="binding site" evidence="2">
    <location>
        <position position="370"/>
    </location>
    <ligand>
        <name>Mn(2+)</name>
        <dbReference type="ChEBI" id="CHEBI:29035"/>
        <label>2</label>
    </ligand>
</feature>
<dbReference type="GO" id="GO:0046872">
    <property type="term" value="F:metal ion binding"/>
    <property type="evidence" value="ECO:0007669"/>
    <property type="project" value="UniProtKB-KW"/>
</dbReference>
<feature type="binding site" evidence="2">
    <location>
        <position position="104"/>
    </location>
    <ligand>
        <name>Mn(2+)</name>
        <dbReference type="ChEBI" id="CHEBI:29035"/>
        <label>2</label>
    </ligand>
</feature>
<keyword evidence="2" id="KW-0479">Metal-binding</keyword>
<reference evidence="5" key="1">
    <citation type="submission" date="2016-10" db="EMBL/GenBank/DDBJ databases">
        <authorList>
            <person name="Varghese N."/>
            <person name="Submissions S."/>
        </authorList>
    </citation>
    <scope>NUCLEOTIDE SEQUENCE [LARGE SCALE GENOMIC DNA]</scope>
    <source>
        <strain evidence="5">DSM 7481</strain>
    </source>
</reference>
<feature type="binding site" evidence="2">
    <location>
        <position position="165"/>
    </location>
    <ligand>
        <name>Mn(2+)</name>
        <dbReference type="ChEBI" id="CHEBI:29035"/>
        <label>2</label>
    </ligand>
</feature>
<dbReference type="InterPro" id="IPR011650">
    <property type="entry name" value="Peptidase_M20_dimer"/>
</dbReference>
<keyword evidence="1 4" id="KW-0378">Hydrolase</keyword>
<organism evidence="4 5">
    <name type="scientific">Paracidovorax konjaci</name>
    <dbReference type="NCBI Taxonomy" id="32040"/>
    <lineage>
        <taxon>Bacteria</taxon>
        <taxon>Pseudomonadati</taxon>
        <taxon>Pseudomonadota</taxon>
        <taxon>Betaproteobacteria</taxon>
        <taxon>Burkholderiales</taxon>
        <taxon>Comamonadaceae</taxon>
        <taxon>Paracidovorax</taxon>
    </lineage>
</organism>
<proteinExistence type="predicted"/>
<dbReference type="RefSeq" id="WP_092952219.1">
    <property type="nucleotide sequence ID" value="NZ_FOMQ01000006.1"/>
</dbReference>
<dbReference type="PANTHER" id="PTHR11014">
    <property type="entry name" value="PEPTIDASE M20 FAMILY MEMBER"/>
    <property type="match status" value="1"/>
</dbReference>